<keyword evidence="3 7" id="KW-0812">Transmembrane</keyword>
<dbReference type="PANTHER" id="PTHR23502:SF51">
    <property type="entry name" value="QUINIDINE RESISTANCE PROTEIN 1-RELATED"/>
    <property type="match status" value="1"/>
</dbReference>
<evidence type="ECO:0000256" key="5">
    <source>
        <dbReference type="ARBA" id="ARBA00023136"/>
    </source>
</evidence>
<accession>A0ABR0T345</accession>
<feature type="transmembrane region" description="Helical" evidence="7">
    <location>
        <begin position="361"/>
        <end position="379"/>
    </location>
</feature>
<keyword evidence="5 7" id="KW-0472">Membrane</keyword>
<proteinExistence type="predicted"/>
<evidence type="ECO:0000256" key="3">
    <source>
        <dbReference type="ARBA" id="ARBA00022692"/>
    </source>
</evidence>
<keyword evidence="2" id="KW-0813">Transport</keyword>
<feature type="transmembrane region" description="Helical" evidence="7">
    <location>
        <begin position="439"/>
        <end position="460"/>
    </location>
</feature>
<evidence type="ECO:0000256" key="7">
    <source>
        <dbReference type="SAM" id="Phobius"/>
    </source>
</evidence>
<feature type="transmembrane region" description="Helical" evidence="7">
    <location>
        <begin position="118"/>
        <end position="141"/>
    </location>
</feature>
<evidence type="ECO:0000256" key="2">
    <source>
        <dbReference type="ARBA" id="ARBA00022448"/>
    </source>
</evidence>
<feature type="transmembrane region" description="Helical" evidence="7">
    <location>
        <begin position="239"/>
        <end position="258"/>
    </location>
</feature>
<evidence type="ECO:0000259" key="8">
    <source>
        <dbReference type="PROSITE" id="PS50850"/>
    </source>
</evidence>
<dbReference type="InterPro" id="IPR036259">
    <property type="entry name" value="MFS_trans_sf"/>
</dbReference>
<feature type="compositionally biased region" description="Basic and acidic residues" evidence="6">
    <location>
        <begin position="1"/>
        <end position="12"/>
    </location>
</feature>
<sequence length="555" mass="60755">MKEDAFPNKIGHDPSPSIDLAVGPDDDRSSITQMDSIDPIEQTPDGAVVKPLSSQSQQSTMNDVEMGSRIVASESYSVFSRRMKIWITIMATTASIISPMTGFIYFPALDTIAKDLNVSISLINLTLTTYMIFQGLSPTIFGDFGDMAGRRPAFILAFSIYLCANIGLALQRNYAALMVLRCLQSAGSSGTLALSFAVIADITPTAERGRYMGFVGVGANIGPAIGPVIGGLLSQYLGWPSIFWLCAIFVTLWLIPWVTTIPEMGRNVVGNGSIPPQPWNITLVEFLRRRKTGEKPDPGPKRKLRFPNPIGTLLITFEKQMGQTLLIASIVYVNFILVSATLSTLFSQIYNFSELQVGLCYLPYGFGCCMTVLFQGYVLDWNYRRIAKSLGVDASHGRRNDIGNFPIESARIQPIYPALSLGALALIGYGWALQAEVTVAVPLVLLFIIGMLVPSSFNILNTLIVDLHPNSTATAAAANNLVRCLFGAVGTAVVDYMLKAMGRGWCFTFLALLMLACMPWLRFIEKRGPRWRAEKLRRKGSTDSDQSDSTTAEEK</sequence>
<organism evidence="9 10">
    <name type="scientific">Cladobotryum mycophilum</name>
    <dbReference type="NCBI Taxonomy" id="491253"/>
    <lineage>
        <taxon>Eukaryota</taxon>
        <taxon>Fungi</taxon>
        <taxon>Dikarya</taxon>
        <taxon>Ascomycota</taxon>
        <taxon>Pezizomycotina</taxon>
        <taxon>Sordariomycetes</taxon>
        <taxon>Hypocreomycetidae</taxon>
        <taxon>Hypocreales</taxon>
        <taxon>Hypocreaceae</taxon>
        <taxon>Cladobotryum</taxon>
    </lineage>
</organism>
<feature type="transmembrane region" description="Helical" evidence="7">
    <location>
        <begin position="153"/>
        <end position="170"/>
    </location>
</feature>
<evidence type="ECO:0000256" key="4">
    <source>
        <dbReference type="ARBA" id="ARBA00022989"/>
    </source>
</evidence>
<evidence type="ECO:0000256" key="1">
    <source>
        <dbReference type="ARBA" id="ARBA00004141"/>
    </source>
</evidence>
<evidence type="ECO:0000313" key="9">
    <source>
        <dbReference type="EMBL" id="KAK5998552.1"/>
    </source>
</evidence>
<dbReference type="Pfam" id="PF07690">
    <property type="entry name" value="MFS_1"/>
    <property type="match status" value="1"/>
</dbReference>
<evidence type="ECO:0000256" key="6">
    <source>
        <dbReference type="SAM" id="MobiDB-lite"/>
    </source>
</evidence>
<dbReference type="EMBL" id="JAVFKD010000001">
    <property type="protein sequence ID" value="KAK5998552.1"/>
    <property type="molecule type" value="Genomic_DNA"/>
</dbReference>
<feature type="transmembrane region" description="Helical" evidence="7">
    <location>
        <begin position="415"/>
        <end position="433"/>
    </location>
</feature>
<feature type="compositionally biased region" description="Low complexity" evidence="6">
    <location>
        <begin position="543"/>
        <end position="555"/>
    </location>
</feature>
<protein>
    <submittedName>
        <fullName evidence="9">MFS-type transporter clz19</fullName>
    </submittedName>
</protein>
<evidence type="ECO:0000313" key="10">
    <source>
        <dbReference type="Proteomes" id="UP001338125"/>
    </source>
</evidence>
<dbReference type="PRINTS" id="PR01035">
    <property type="entry name" value="TCRTETA"/>
</dbReference>
<feature type="transmembrane region" description="Helical" evidence="7">
    <location>
        <begin position="211"/>
        <end position="233"/>
    </location>
</feature>
<keyword evidence="4 7" id="KW-1133">Transmembrane helix</keyword>
<dbReference type="Gene3D" id="1.20.1250.20">
    <property type="entry name" value="MFS general substrate transporter like domains"/>
    <property type="match status" value="1"/>
</dbReference>
<feature type="region of interest" description="Disordered" evidence="6">
    <location>
        <begin position="1"/>
        <end position="45"/>
    </location>
</feature>
<feature type="domain" description="Major facilitator superfamily (MFS) profile" evidence="8">
    <location>
        <begin position="87"/>
        <end position="529"/>
    </location>
</feature>
<dbReference type="InterPro" id="IPR001958">
    <property type="entry name" value="Tet-R_TetA/multi-R_MdtG-like"/>
</dbReference>
<gene>
    <name evidence="9" type="ORF">PT974_00933</name>
</gene>
<feature type="transmembrane region" description="Helical" evidence="7">
    <location>
        <begin position="504"/>
        <end position="524"/>
    </location>
</feature>
<feature type="transmembrane region" description="Helical" evidence="7">
    <location>
        <begin position="325"/>
        <end position="349"/>
    </location>
</feature>
<name>A0ABR0T345_9HYPO</name>
<dbReference type="InterPro" id="IPR011701">
    <property type="entry name" value="MFS"/>
</dbReference>
<dbReference type="PROSITE" id="PS50850">
    <property type="entry name" value="MFS"/>
    <property type="match status" value="1"/>
</dbReference>
<comment type="caution">
    <text evidence="9">The sequence shown here is derived from an EMBL/GenBank/DDBJ whole genome shotgun (WGS) entry which is preliminary data.</text>
</comment>
<reference evidence="9 10" key="1">
    <citation type="submission" date="2024-01" db="EMBL/GenBank/DDBJ databases">
        <title>Complete genome of Cladobotryum mycophilum ATHUM6906.</title>
        <authorList>
            <person name="Christinaki A.C."/>
            <person name="Myridakis A.I."/>
            <person name="Kouvelis V.N."/>
        </authorList>
    </citation>
    <scope>NUCLEOTIDE SEQUENCE [LARGE SCALE GENOMIC DNA]</scope>
    <source>
        <strain evidence="9 10">ATHUM6906</strain>
    </source>
</reference>
<feature type="region of interest" description="Disordered" evidence="6">
    <location>
        <begin position="533"/>
        <end position="555"/>
    </location>
</feature>
<feature type="transmembrane region" description="Helical" evidence="7">
    <location>
        <begin position="85"/>
        <end position="106"/>
    </location>
</feature>
<dbReference type="InterPro" id="IPR020846">
    <property type="entry name" value="MFS_dom"/>
</dbReference>
<feature type="transmembrane region" description="Helical" evidence="7">
    <location>
        <begin position="481"/>
        <end position="498"/>
    </location>
</feature>
<keyword evidence="10" id="KW-1185">Reference proteome</keyword>
<dbReference type="PANTHER" id="PTHR23502">
    <property type="entry name" value="MAJOR FACILITATOR SUPERFAMILY"/>
    <property type="match status" value="1"/>
</dbReference>
<dbReference type="Proteomes" id="UP001338125">
    <property type="component" value="Unassembled WGS sequence"/>
</dbReference>
<dbReference type="SUPFAM" id="SSF103473">
    <property type="entry name" value="MFS general substrate transporter"/>
    <property type="match status" value="1"/>
</dbReference>
<comment type="subcellular location">
    <subcellularLocation>
        <location evidence="1">Membrane</location>
        <topology evidence="1">Multi-pass membrane protein</topology>
    </subcellularLocation>
</comment>